<evidence type="ECO:0000256" key="10">
    <source>
        <dbReference type="SAM" id="Phobius"/>
    </source>
</evidence>
<evidence type="ECO:0000256" key="2">
    <source>
        <dbReference type="ARBA" id="ARBA00005484"/>
    </source>
</evidence>
<feature type="transmembrane region" description="Helical" evidence="10">
    <location>
        <begin position="120"/>
        <end position="138"/>
    </location>
</feature>
<dbReference type="InterPro" id="IPR004813">
    <property type="entry name" value="OPT"/>
</dbReference>
<dbReference type="GO" id="GO:0015031">
    <property type="term" value="P:protein transport"/>
    <property type="evidence" value="ECO:0007669"/>
    <property type="project" value="UniProtKB-KW"/>
</dbReference>
<evidence type="ECO:0000256" key="6">
    <source>
        <dbReference type="ARBA" id="ARBA00022856"/>
    </source>
</evidence>
<dbReference type="GO" id="GO:0008610">
    <property type="term" value="P:lipid biosynthetic process"/>
    <property type="evidence" value="ECO:0007669"/>
    <property type="project" value="InterPro"/>
</dbReference>
<comment type="caution">
    <text evidence="12">The sequence shown here is derived from an EMBL/GenBank/DDBJ whole genome shotgun (WGS) entry which is preliminary data.</text>
</comment>
<dbReference type="EMBL" id="JADFTS010000009">
    <property type="protein sequence ID" value="KAF9589963.1"/>
    <property type="molecule type" value="Genomic_DNA"/>
</dbReference>
<feature type="transmembrane region" description="Helical" evidence="10">
    <location>
        <begin position="90"/>
        <end position="108"/>
    </location>
</feature>
<evidence type="ECO:0000256" key="3">
    <source>
        <dbReference type="ARBA" id="ARBA00009324"/>
    </source>
</evidence>
<keyword evidence="7" id="KW-0653">Protein transport</keyword>
<evidence type="ECO:0000256" key="4">
    <source>
        <dbReference type="ARBA" id="ARBA00022448"/>
    </source>
</evidence>
<evidence type="ECO:0000256" key="7">
    <source>
        <dbReference type="ARBA" id="ARBA00022927"/>
    </source>
</evidence>
<evidence type="ECO:0000256" key="5">
    <source>
        <dbReference type="ARBA" id="ARBA00022692"/>
    </source>
</evidence>
<evidence type="ECO:0000256" key="1">
    <source>
        <dbReference type="ARBA" id="ARBA00004141"/>
    </source>
</evidence>
<dbReference type="GO" id="GO:0016491">
    <property type="term" value="F:oxidoreductase activity"/>
    <property type="evidence" value="ECO:0007669"/>
    <property type="project" value="InterPro"/>
</dbReference>
<dbReference type="Proteomes" id="UP000631114">
    <property type="component" value="Unassembled WGS sequence"/>
</dbReference>
<dbReference type="GO" id="GO:0005506">
    <property type="term" value="F:iron ion binding"/>
    <property type="evidence" value="ECO:0007669"/>
    <property type="project" value="InterPro"/>
</dbReference>
<evidence type="ECO:0000313" key="12">
    <source>
        <dbReference type="EMBL" id="KAF9589963.1"/>
    </source>
</evidence>
<keyword evidence="5 10" id="KW-0812">Transmembrane</keyword>
<feature type="non-terminal residue" evidence="12">
    <location>
        <position position="220"/>
    </location>
</feature>
<evidence type="ECO:0000256" key="8">
    <source>
        <dbReference type="ARBA" id="ARBA00022989"/>
    </source>
</evidence>
<name>A0A835H3E5_9MAGN</name>
<comment type="similarity">
    <text evidence="2">Belongs to the oligopeptide OPT transporter (TC 2.A.67.1) family.</text>
</comment>
<dbReference type="AlphaFoldDB" id="A0A835H3E5"/>
<sequence>KEPLTITDISAHIVVVPLGHLMDSTITKHVFFKGTRWEFTMNPGPFNAREHFLMTIFANSGAGTVYATHILTAIYVFYNKEITLFVSSHIPIVFVVVDTFVGPLQLVSYPTIKVGIRADLRLPIGWEIVMQLFVYFIVEDYGNYWIHRLLHCKWGYEKIHKIHHEFTAPIGFAAPYAHWDEVLILGIPSFLGPTIAPGPTQMSIKSLCLYYWHYRTLIPC</sequence>
<dbReference type="OrthoDB" id="1658724at2759"/>
<feature type="transmembrane region" description="Helical" evidence="10">
    <location>
        <begin position="52"/>
        <end position="78"/>
    </location>
</feature>
<keyword evidence="8 10" id="KW-1133">Transmembrane helix</keyword>
<keyword evidence="13" id="KW-1185">Reference proteome</keyword>
<dbReference type="GO" id="GO:0016020">
    <property type="term" value="C:membrane"/>
    <property type="evidence" value="ECO:0007669"/>
    <property type="project" value="UniProtKB-SubCell"/>
</dbReference>
<dbReference type="Pfam" id="PF03169">
    <property type="entry name" value="OPT"/>
    <property type="match status" value="1"/>
</dbReference>
<keyword evidence="6" id="KW-0571">Peptide transport</keyword>
<comment type="similarity">
    <text evidence="3">Belongs to the sterol desaturase family.</text>
</comment>
<evidence type="ECO:0000259" key="11">
    <source>
        <dbReference type="Pfam" id="PF04116"/>
    </source>
</evidence>
<gene>
    <name evidence="12" type="ORF">IFM89_029579</name>
</gene>
<keyword evidence="9 10" id="KW-0472">Membrane</keyword>
<reference evidence="12 13" key="1">
    <citation type="submission" date="2020-10" db="EMBL/GenBank/DDBJ databases">
        <title>The Coptis chinensis genome and diversification of protoberbering-type alkaloids.</title>
        <authorList>
            <person name="Wang B."/>
            <person name="Shu S."/>
            <person name="Song C."/>
            <person name="Liu Y."/>
        </authorList>
    </citation>
    <scope>NUCLEOTIDE SEQUENCE [LARGE SCALE GENOMIC DNA]</scope>
    <source>
        <strain evidence="12">HL-2020</strain>
        <tissue evidence="12">Leaf</tissue>
    </source>
</reference>
<proteinExistence type="inferred from homology"/>
<dbReference type="Pfam" id="PF04116">
    <property type="entry name" value="FA_hydroxylase"/>
    <property type="match status" value="1"/>
</dbReference>
<comment type="subcellular location">
    <subcellularLocation>
        <location evidence="1">Membrane</location>
        <topology evidence="1">Multi-pass membrane protein</topology>
    </subcellularLocation>
</comment>
<dbReference type="PANTHER" id="PTHR22601">
    <property type="entry name" value="ISP4 LIKE PROTEIN"/>
    <property type="match status" value="1"/>
</dbReference>
<organism evidence="12 13">
    <name type="scientific">Coptis chinensis</name>
    <dbReference type="NCBI Taxonomy" id="261450"/>
    <lineage>
        <taxon>Eukaryota</taxon>
        <taxon>Viridiplantae</taxon>
        <taxon>Streptophyta</taxon>
        <taxon>Embryophyta</taxon>
        <taxon>Tracheophyta</taxon>
        <taxon>Spermatophyta</taxon>
        <taxon>Magnoliopsida</taxon>
        <taxon>Ranunculales</taxon>
        <taxon>Ranunculaceae</taxon>
        <taxon>Coptidoideae</taxon>
        <taxon>Coptis</taxon>
    </lineage>
</organism>
<protein>
    <recommendedName>
        <fullName evidence="11">Fatty acid hydroxylase domain-containing protein</fullName>
    </recommendedName>
</protein>
<keyword evidence="4" id="KW-0813">Transport</keyword>
<accession>A0A835H3E5</accession>
<dbReference type="InterPro" id="IPR004648">
    <property type="entry name" value="Oligpept_transpt"/>
</dbReference>
<dbReference type="InterPro" id="IPR006694">
    <property type="entry name" value="Fatty_acid_hydroxylase"/>
</dbReference>
<evidence type="ECO:0000313" key="13">
    <source>
        <dbReference type="Proteomes" id="UP000631114"/>
    </source>
</evidence>
<evidence type="ECO:0000256" key="9">
    <source>
        <dbReference type="ARBA" id="ARBA00023136"/>
    </source>
</evidence>
<dbReference type="GO" id="GO:0035673">
    <property type="term" value="F:oligopeptide transmembrane transporter activity"/>
    <property type="evidence" value="ECO:0007669"/>
    <property type="project" value="InterPro"/>
</dbReference>
<feature type="domain" description="Fatty acid hydroxylase" evidence="11">
    <location>
        <begin position="133"/>
        <end position="213"/>
    </location>
</feature>